<dbReference type="EMBL" id="JANDBC010000001">
    <property type="protein sequence ID" value="MCP9291556.1"/>
    <property type="molecule type" value="Genomic_DNA"/>
</dbReference>
<keyword evidence="2 3" id="KW-0802">TPR repeat</keyword>
<dbReference type="RefSeq" id="WP_255134420.1">
    <property type="nucleotide sequence ID" value="NZ_JANDBC010000001.1"/>
</dbReference>
<comment type="caution">
    <text evidence="5">The sequence shown here is derived from an EMBL/GenBank/DDBJ whole genome shotgun (WGS) entry which is preliminary data.</text>
</comment>
<dbReference type="InterPro" id="IPR051012">
    <property type="entry name" value="CellSynth/LPSAsmb/PSIAsmb"/>
</dbReference>
<feature type="signal peptide" evidence="4">
    <location>
        <begin position="1"/>
        <end position="24"/>
    </location>
</feature>
<dbReference type="PANTHER" id="PTHR45586:SF16">
    <property type="entry name" value="DOMAIN PROTEIN, PUTATIVE-RELATED"/>
    <property type="match status" value="1"/>
</dbReference>
<dbReference type="AlphaFoldDB" id="A0A9X2L3B0"/>
<evidence type="ECO:0000256" key="2">
    <source>
        <dbReference type="ARBA" id="ARBA00022803"/>
    </source>
</evidence>
<keyword evidence="6" id="KW-1185">Reference proteome</keyword>
<reference evidence="5" key="1">
    <citation type="submission" date="2022-06" db="EMBL/GenBank/DDBJ databases">
        <title>Gracilimonas sp. CAU 1638 isolated from sea sediment.</title>
        <authorList>
            <person name="Kim W."/>
        </authorList>
    </citation>
    <scope>NUCLEOTIDE SEQUENCE</scope>
    <source>
        <strain evidence="5">CAU 1638</strain>
    </source>
</reference>
<evidence type="ECO:0000256" key="4">
    <source>
        <dbReference type="SAM" id="SignalP"/>
    </source>
</evidence>
<feature type="repeat" description="TPR" evidence="3">
    <location>
        <begin position="314"/>
        <end position="347"/>
    </location>
</feature>
<feature type="chain" id="PRO_5040721705" evidence="4">
    <location>
        <begin position="25"/>
        <end position="563"/>
    </location>
</feature>
<dbReference type="Pfam" id="PF13432">
    <property type="entry name" value="TPR_16"/>
    <property type="match status" value="3"/>
</dbReference>
<feature type="repeat" description="TPR" evidence="3">
    <location>
        <begin position="522"/>
        <end position="555"/>
    </location>
</feature>
<dbReference type="Proteomes" id="UP001139125">
    <property type="component" value="Unassembled WGS sequence"/>
</dbReference>
<keyword evidence="1" id="KW-0677">Repeat</keyword>
<evidence type="ECO:0000313" key="6">
    <source>
        <dbReference type="Proteomes" id="UP001139125"/>
    </source>
</evidence>
<feature type="repeat" description="TPR" evidence="3">
    <location>
        <begin position="68"/>
        <end position="101"/>
    </location>
</feature>
<dbReference type="SUPFAM" id="SSF48452">
    <property type="entry name" value="TPR-like"/>
    <property type="match status" value="2"/>
</dbReference>
<dbReference type="Pfam" id="PF14559">
    <property type="entry name" value="TPR_19"/>
    <property type="match status" value="1"/>
</dbReference>
<evidence type="ECO:0000313" key="5">
    <source>
        <dbReference type="EMBL" id="MCP9291556.1"/>
    </source>
</evidence>
<proteinExistence type="predicted"/>
<sequence>MNAMKFFQTTLFFLLLLGCAPALAQIQSDTQLTGKAAYIQGMEAFENEEFETARELFLEARRNLEAPSGVNYALADTYLQLDDLPKAALYGKQAVETEPENKWYRLKLAQIYRAAGRNQATLDELTTLLDFHPDDFDALYMLADTYNDYGEFLKSNETLDQVLKLTGPDIQVLLMKFRNFEALAVPDSAVAQLEKVRDIDPDNLEMLNMLGEYYVRNGERDSAKKVLSDALNRNARDPQSLINLAGIYLDEQRWDSAGTLLTDFIGDPLIEPVDKMNIARFLYSRVQQDSQNIQLRIETERVLDTLTESESGYGPAFTLAGEFYAQTAQPEKALENLERANELLPEDDIAWRQRLQLLMSQERYEEAIKVGEKADESVPDDAFIQFFVGSAYMLTDQNQKAEEWLENATRAPARRPFKSIVYSTLGDVRANLEHHEASDEAYELALRYDPENDNAMNNYAYNLSVRGENLERAKELALKAIEVAPENAAYLDTVGWVYFKLGDYDRAKRFIDASIKTGAASAEVLEHMGDVEEQLGNMDEARDWWQQALEKDSTRTHLQDKIN</sequence>
<gene>
    <name evidence="5" type="ORF">NM125_08180</name>
</gene>
<keyword evidence="4" id="KW-0732">Signal</keyword>
<evidence type="ECO:0000256" key="3">
    <source>
        <dbReference type="PROSITE-ProRule" id="PRU00339"/>
    </source>
</evidence>
<dbReference type="PROSITE" id="PS51257">
    <property type="entry name" value="PROKAR_LIPOPROTEIN"/>
    <property type="match status" value="1"/>
</dbReference>
<accession>A0A9X2L3B0</accession>
<dbReference type="PROSITE" id="PS50005">
    <property type="entry name" value="TPR"/>
    <property type="match status" value="4"/>
</dbReference>
<feature type="repeat" description="TPR" evidence="3">
    <location>
        <begin position="419"/>
        <end position="452"/>
    </location>
</feature>
<organism evidence="5 6">
    <name type="scientific">Gracilimonas sediminicola</name>
    <dbReference type="NCBI Taxonomy" id="2952158"/>
    <lineage>
        <taxon>Bacteria</taxon>
        <taxon>Pseudomonadati</taxon>
        <taxon>Balneolota</taxon>
        <taxon>Balneolia</taxon>
        <taxon>Balneolales</taxon>
        <taxon>Balneolaceae</taxon>
        <taxon>Gracilimonas</taxon>
    </lineage>
</organism>
<evidence type="ECO:0000256" key="1">
    <source>
        <dbReference type="ARBA" id="ARBA00022737"/>
    </source>
</evidence>
<dbReference type="InterPro" id="IPR011990">
    <property type="entry name" value="TPR-like_helical_dom_sf"/>
</dbReference>
<dbReference type="PANTHER" id="PTHR45586">
    <property type="entry name" value="TPR REPEAT-CONTAINING PROTEIN PA4667"/>
    <property type="match status" value="1"/>
</dbReference>
<dbReference type="Pfam" id="PF13181">
    <property type="entry name" value="TPR_8"/>
    <property type="match status" value="1"/>
</dbReference>
<name>A0A9X2L3B0_9BACT</name>
<dbReference type="InterPro" id="IPR019734">
    <property type="entry name" value="TPR_rpt"/>
</dbReference>
<dbReference type="Gene3D" id="1.25.40.10">
    <property type="entry name" value="Tetratricopeptide repeat domain"/>
    <property type="match status" value="3"/>
</dbReference>
<protein>
    <submittedName>
        <fullName evidence="5">Tetratricopeptide repeat protein</fullName>
    </submittedName>
</protein>
<dbReference type="SMART" id="SM00028">
    <property type="entry name" value="TPR"/>
    <property type="match status" value="10"/>
</dbReference>